<comment type="catalytic activity">
    <reaction evidence="1">
        <text>ATP + protein L-histidine = ADP + protein N-phospho-L-histidine.</text>
        <dbReference type="EC" id="2.7.13.3"/>
    </reaction>
</comment>
<dbReference type="PROSITE" id="PS50109">
    <property type="entry name" value="HIS_KIN"/>
    <property type="match status" value="1"/>
</dbReference>
<dbReference type="SMART" id="SM00091">
    <property type="entry name" value="PAS"/>
    <property type="match status" value="1"/>
</dbReference>
<dbReference type="Proteomes" id="UP000031666">
    <property type="component" value="Unassembled WGS sequence"/>
</dbReference>
<dbReference type="InterPro" id="IPR003594">
    <property type="entry name" value="HATPase_dom"/>
</dbReference>
<dbReference type="InterPro" id="IPR029151">
    <property type="entry name" value="Sensor-like_sf"/>
</dbReference>
<dbReference type="InterPro" id="IPR033463">
    <property type="entry name" value="sCache_3"/>
</dbReference>
<evidence type="ECO:0000256" key="13">
    <source>
        <dbReference type="ARBA" id="ARBA00023012"/>
    </source>
</evidence>
<keyword evidence="11" id="KW-0067">ATP-binding</keyword>
<dbReference type="GO" id="GO:0000155">
    <property type="term" value="F:phosphorelay sensor kinase activity"/>
    <property type="evidence" value="ECO:0007669"/>
    <property type="project" value="InterPro"/>
</dbReference>
<keyword evidence="10 17" id="KW-0418">Kinase</keyword>
<reference evidence="17 18" key="1">
    <citation type="submission" date="2015-01" db="EMBL/GenBank/DDBJ databases">
        <title>Vibrio sp. C94 JCM 19241 whole genome shotgun sequence.</title>
        <authorList>
            <person name="Sawabe T."/>
            <person name="Meirelles P."/>
            <person name="Feng G."/>
            <person name="Sayaka M."/>
            <person name="Hattori M."/>
            <person name="Ohkuma M."/>
        </authorList>
    </citation>
    <scope>NUCLEOTIDE SEQUENCE [LARGE SCALE GENOMIC DNA]</scope>
    <source>
        <strain evidence="18">JCM 19241</strain>
    </source>
</reference>
<dbReference type="EMBL" id="BBSC01000010">
    <property type="protein sequence ID" value="GAM77852.1"/>
    <property type="molecule type" value="Genomic_DNA"/>
</dbReference>
<proteinExistence type="predicted"/>
<comment type="subcellular location">
    <subcellularLocation>
        <location evidence="2">Cell inner membrane</location>
    </subcellularLocation>
    <subcellularLocation>
        <location evidence="3">Cell membrane</location>
        <topology evidence="3">Multi-pass membrane protein</topology>
    </subcellularLocation>
</comment>
<dbReference type="CDD" id="cd00130">
    <property type="entry name" value="PAS"/>
    <property type="match status" value="1"/>
</dbReference>
<evidence type="ECO:0000256" key="8">
    <source>
        <dbReference type="ARBA" id="ARBA00022692"/>
    </source>
</evidence>
<dbReference type="Pfam" id="PF02518">
    <property type="entry name" value="HATPase_c"/>
    <property type="match status" value="1"/>
</dbReference>
<evidence type="ECO:0000313" key="17">
    <source>
        <dbReference type="EMBL" id="GAM77852.1"/>
    </source>
</evidence>
<sequence length="475" mass="52601">MIMQATKSKDVVALDEFFRHEVEVKSDYVVITTETGKRLFHTDPTKEIGSVKGESFQRVMQGEVVTLFHDGLSGLGIKTRAPIYDDHKLVGMVSVGYLESNVQSLASRYLMQTIVLAIVLLLVMLLFSKIFSNYVQKQLSGMSPAQIARAFRLRIGILNSVAEGVLAVDTSGKIMVINKSAIKILGIEKPRESLFDTHVSEHCYPSDLFTPQVEEEVSETTVNINGETLLASRTIMRDDEKIVGYVVSFRPRNTPAMLQLMVRQVAKERDALRVVTHEYANNMAVVSGMLEMQMHEQALKFIHKENNVLQQDVSQLTSHFHPIVAALILSKKHRSAELGYTLNIVEGSSLRLDNSPLSADEVAAILGNLLDNAYEAIAKTHRKEGEIELFATDLGKEIVIEVSDNGIGISDDRKDKVFRDGFTSKEEDAAMHGVGLALIHGLVTRAGGQIVVEDNEPNGTVIGLFIPKLEKESDR</sequence>
<dbReference type="GO" id="GO:0005886">
    <property type="term" value="C:plasma membrane"/>
    <property type="evidence" value="ECO:0007669"/>
    <property type="project" value="UniProtKB-SubCell"/>
</dbReference>
<evidence type="ECO:0000256" key="1">
    <source>
        <dbReference type="ARBA" id="ARBA00000085"/>
    </source>
</evidence>
<keyword evidence="13" id="KW-0902">Two-component regulatory system</keyword>
<evidence type="ECO:0000256" key="7">
    <source>
        <dbReference type="ARBA" id="ARBA00022679"/>
    </source>
</evidence>
<evidence type="ECO:0000256" key="4">
    <source>
        <dbReference type="ARBA" id="ARBA00012438"/>
    </source>
</evidence>
<feature type="domain" description="PAS" evidence="16">
    <location>
        <begin position="157"/>
        <end position="189"/>
    </location>
</feature>
<dbReference type="InterPro" id="IPR000014">
    <property type="entry name" value="PAS"/>
</dbReference>
<dbReference type="EC" id="2.7.13.3" evidence="4"/>
<dbReference type="InterPro" id="IPR005467">
    <property type="entry name" value="His_kinase_dom"/>
</dbReference>
<keyword evidence="5" id="KW-1003">Cell membrane</keyword>
<dbReference type="InterPro" id="IPR035965">
    <property type="entry name" value="PAS-like_dom_sf"/>
</dbReference>
<protein>
    <recommendedName>
        <fullName evidence="4">histidine kinase</fullName>
        <ecNumber evidence="4">2.7.13.3</ecNumber>
    </recommendedName>
</protein>
<keyword evidence="7" id="KW-0808">Transferase</keyword>
<evidence type="ECO:0000256" key="2">
    <source>
        <dbReference type="ARBA" id="ARBA00004533"/>
    </source>
</evidence>
<dbReference type="InterPro" id="IPR016120">
    <property type="entry name" value="Sig_transdc_His_kin_SpoOB"/>
</dbReference>
<dbReference type="SUPFAM" id="SSF55874">
    <property type="entry name" value="ATPase domain of HSP90 chaperone/DNA topoisomerase II/histidine kinase"/>
    <property type="match status" value="1"/>
</dbReference>
<evidence type="ECO:0000259" key="15">
    <source>
        <dbReference type="PROSITE" id="PS50109"/>
    </source>
</evidence>
<dbReference type="InterPro" id="IPR036890">
    <property type="entry name" value="HATPase_C_sf"/>
</dbReference>
<dbReference type="AlphaFoldDB" id="A0A0B8QL75"/>
<feature type="domain" description="Histidine kinase" evidence="15">
    <location>
        <begin position="365"/>
        <end position="470"/>
    </location>
</feature>
<dbReference type="SUPFAM" id="SSF103190">
    <property type="entry name" value="Sensory domain-like"/>
    <property type="match status" value="1"/>
</dbReference>
<keyword evidence="6" id="KW-0597">Phosphoprotein</keyword>
<dbReference type="Pfam" id="PF17203">
    <property type="entry name" value="sCache_3_2"/>
    <property type="match status" value="1"/>
</dbReference>
<dbReference type="PRINTS" id="PR00344">
    <property type="entry name" value="BCTRLSENSOR"/>
</dbReference>
<evidence type="ECO:0000256" key="12">
    <source>
        <dbReference type="ARBA" id="ARBA00022989"/>
    </source>
</evidence>
<gene>
    <name evidence="17" type="ORF">JCM19241_4516</name>
</gene>
<dbReference type="PANTHER" id="PTHR43065">
    <property type="entry name" value="SENSOR HISTIDINE KINASE"/>
    <property type="match status" value="1"/>
</dbReference>
<comment type="caution">
    <text evidence="17">The sequence shown here is derived from an EMBL/GenBank/DDBJ whole genome shotgun (WGS) entry which is preliminary data.</text>
</comment>
<evidence type="ECO:0000256" key="9">
    <source>
        <dbReference type="ARBA" id="ARBA00022741"/>
    </source>
</evidence>
<dbReference type="STRING" id="1481914.JCM19241_4516"/>
<dbReference type="PROSITE" id="PS50112">
    <property type="entry name" value="PAS"/>
    <property type="match status" value="1"/>
</dbReference>
<dbReference type="Gene3D" id="3.30.450.20">
    <property type="entry name" value="PAS domain"/>
    <property type="match status" value="2"/>
</dbReference>
<name>A0A0B8QL75_9VIBR</name>
<evidence type="ECO:0000256" key="11">
    <source>
        <dbReference type="ARBA" id="ARBA00022840"/>
    </source>
</evidence>
<dbReference type="Gene3D" id="3.30.565.10">
    <property type="entry name" value="Histidine kinase-like ATPase, C-terminal domain"/>
    <property type="match status" value="1"/>
</dbReference>
<evidence type="ECO:0000256" key="5">
    <source>
        <dbReference type="ARBA" id="ARBA00022475"/>
    </source>
</evidence>
<keyword evidence="12" id="KW-1133">Transmembrane helix</keyword>
<evidence type="ECO:0000259" key="16">
    <source>
        <dbReference type="PROSITE" id="PS50112"/>
    </source>
</evidence>
<evidence type="ECO:0000256" key="3">
    <source>
        <dbReference type="ARBA" id="ARBA00004651"/>
    </source>
</evidence>
<keyword evidence="14" id="KW-0472">Membrane</keyword>
<evidence type="ECO:0000313" key="18">
    <source>
        <dbReference type="Proteomes" id="UP000031666"/>
    </source>
</evidence>
<reference evidence="17 18" key="2">
    <citation type="submission" date="2015-01" db="EMBL/GenBank/DDBJ databases">
        <authorList>
            <consortium name="NBRP consortium"/>
            <person name="Sawabe T."/>
            <person name="Meirelles P."/>
            <person name="Feng G."/>
            <person name="Sayaka M."/>
            <person name="Hattori M."/>
            <person name="Ohkuma M."/>
        </authorList>
    </citation>
    <scope>NUCLEOTIDE SEQUENCE [LARGE SCALE GENOMIC DNA]</scope>
    <source>
        <strain evidence="18">JCM 19241</strain>
    </source>
</reference>
<dbReference type="PANTHER" id="PTHR43065:SF46">
    <property type="entry name" value="C4-DICARBOXYLATE TRANSPORT SENSOR PROTEIN DCTB"/>
    <property type="match status" value="1"/>
</dbReference>
<keyword evidence="9" id="KW-0547">Nucleotide-binding</keyword>
<keyword evidence="8" id="KW-0812">Transmembrane</keyword>
<evidence type="ECO:0000256" key="14">
    <source>
        <dbReference type="ARBA" id="ARBA00023136"/>
    </source>
</evidence>
<organism evidence="17 18">
    <name type="scientific">Vibrio ishigakensis</name>
    <dbReference type="NCBI Taxonomy" id="1481914"/>
    <lineage>
        <taxon>Bacteria</taxon>
        <taxon>Pseudomonadati</taxon>
        <taxon>Pseudomonadota</taxon>
        <taxon>Gammaproteobacteria</taxon>
        <taxon>Vibrionales</taxon>
        <taxon>Vibrionaceae</taxon>
        <taxon>Vibrio</taxon>
    </lineage>
</organism>
<dbReference type="SMART" id="SM00387">
    <property type="entry name" value="HATPase_c"/>
    <property type="match status" value="1"/>
</dbReference>
<dbReference type="InterPro" id="IPR004358">
    <property type="entry name" value="Sig_transdc_His_kin-like_C"/>
</dbReference>
<dbReference type="SUPFAM" id="SSF55785">
    <property type="entry name" value="PYP-like sensor domain (PAS domain)"/>
    <property type="match status" value="1"/>
</dbReference>
<dbReference type="GO" id="GO:0005524">
    <property type="term" value="F:ATP binding"/>
    <property type="evidence" value="ECO:0007669"/>
    <property type="project" value="UniProtKB-KW"/>
</dbReference>
<evidence type="ECO:0000256" key="6">
    <source>
        <dbReference type="ARBA" id="ARBA00022553"/>
    </source>
</evidence>
<accession>A0A0B8QL75</accession>
<dbReference type="SUPFAM" id="SSF55890">
    <property type="entry name" value="Sporulation response regulatory protein Spo0B"/>
    <property type="match status" value="1"/>
</dbReference>
<evidence type="ECO:0000256" key="10">
    <source>
        <dbReference type="ARBA" id="ARBA00022777"/>
    </source>
</evidence>